<keyword evidence="1" id="KW-0812">Transmembrane</keyword>
<keyword evidence="3" id="KW-1185">Reference proteome</keyword>
<evidence type="ECO:0000256" key="1">
    <source>
        <dbReference type="SAM" id="Phobius"/>
    </source>
</evidence>
<evidence type="ECO:0000313" key="3">
    <source>
        <dbReference type="Proteomes" id="UP000887568"/>
    </source>
</evidence>
<organism evidence="2 3">
    <name type="scientific">Patiria miniata</name>
    <name type="common">Bat star</name>
    <name type="synonym">Asterina miniata</name>
    <dbReference type="NCBI Taxonomy" id="46514"/>
    <lineage>
        <taxon>Eukaryota</taxon>
        <taxon>Metazoa</taxon>
        <taxon>Echinodermata</taxon>
        <taxon>Eleutherozoa</taxon>
        <taxon>Asterozoa</taxon>
        <taxon>Asteroidea</taxon>
        <taxon>Valvatacea</taxon>
        <taxon>Valvatida</taxon>
        <taxon>Asterinidae</taxon>
        <taxon>Patiria</taxon>
    </lineage>
</organism>
<keyword evidence="1" id="KW-1133">Transmembrane helix</keyword>
<feature type="transmembrane region" description="Helical" evidence="1">
    <location>
        <begin position="61"/>
        <end position="86"/>
    </location>
</feature>
<reference evidence="2" key="1">
    <citation type="submission" date="2022-11" db="UniProtKB">
        <authorList>
            <consortium name="EnsemblMetazoa"/>
        </authorList>
    </citation>
    <scope>IDENTIFICATION</scope>
</reference>
<evidence type="ECO:0000313" key="2">
    <source>
        <dbReference type="EnsemblMetazoa" id="XP_038079227.1"/>
    </source>
</evidence>
<name>A0A914BTZ5_PATMI</name>
<sequence length="164" mass="18010">MEGYRYWSFGFLPIFGFLVFGLGDLTGPWTTVSAGKNTHEESAASSSTLTLRFYPLDLEGVLTIVAVSLWGLIILFVVSALIYALIRRCISIRNEANPGDGDDTRHLTSQRHSTDGKNEVSTYYVYINAADAPNTESNTEPNTNENGNRMSSTIDISVQTYGAI</sequence>
<feature type="transmembrane region" description="Helical" evidence="1">
    <location>
        <begin position="7"/>
        <end position="23"/>
    </location>
</feature>
<dbReference type="EnsemblMetazoa" id="XM_038223299.1">
    <property type="protein sequence ID" value="XP_038079227.1"/>
    <property type="gene ID" value="LOC119746386"/>
</dbReference>
<protein>
    <submittedName>
        <fullName evidence="2">Uncharacterized protein</fullName>
    </submittedName>
</protein>
<dbReference type="AlphaFoldDB" id="A0A914BTZ5"/>
<accession>A0A914BTZ5</accession>
<keyword evidence="1" id="KW-0472">Membrane</keyword>
<dbReference type="Proteomes" id="UP000887568">
    <property type="component" value="Unplaced"/>
</dbReference>
<dbReference type="RefSeq" id="XP_038079227.1">
    <property type="nucleotide sequence ID" value="XM_038223299.1"/>
</dbReference>
<proteinExistence type="predicted"/>
<dbReference type="GeneID" id="119746386"/>